<dbReference type="STRING" id="378753.KRH_23490"/>
<dbReference type="InterPro" id="IPR052905">
    <property type="entry name" value="LD-transpeptidase_YkuD-like"/>
</dbReference>
<dbReference type="PANTHER" id="PTHR41533:SF2">
    <property type="entry name" value="BLR7131 PROTEIN"/>
    <property type="match status" value="1"/>
</dbReference>
<dbReference type="PANTHER" id="PTHR41533">
    <property type="entry name" value="L,D-TRANSPEPTIDASE HI_1667-RELATED"/>
    <property type="match status" value="1"/>
</dbReference>
<dbReference type="InterPro" id="IPR036365">
    <property type="entry name" value="PGBD-like_sf"/>
</dbReference>
<dbReference type="KEGG" id="krh:KRH_23490"/>
<dbReference type="SUPFAM" id="SSF47090">
    <property type="entry name" value="PGBD-like"/>
    <property type="match status" value="2"/>
</dbReference>
<dbReference type="InterPro" id="IPR002508">
    <property type="entry name" value="MurNAc-LAA_cat"/>
</dbReference>
<dbReference type="Gene3D" id="3.40.630.40">
    <property type="entry name" value="Zn-dependent exopeptidases"/>
    <property type="match status" value="1"/>
</dbReference>
<keyword evidence="3" id="KW-1185">Reference proteome</keyword>
<dbReference type="InterPro" id="IPR036366">
    <property type="entry name" value="PGBDSf"/>
</dbReference>
<dbReference type="eggNOG" id="COG3409">
    <property type="taxonomic scope" value="Bacteria"/>
</dbReference>
<dbReference type="SMART" id="SM00646">
    <property type="entry name" value="Ami_3"/>
    <property type="match status" value="1"/>
</dbReference>
<evidence type="ECO:0000313" key="2">
    <source>
        <dbReference type="EMBL" id="BAG30696.1"/>
    </source>
</evidence>
<organism evidence="2 3">
    <name type="scientific">Kocuria rhizophila (strain ATCC 9341 / DSM 348 / NBRC 103217 / DC2201)</name>
    <dbReference type="NCBI Taxonomy" id="378753"/>
    <lineage>
        <taxon>Bacteria</taxon>
        <taxon>Bacillati</taxon>
        <taxon>Actinomycetota</taxon>
        <taxon>Actinomycetes</taxon>
        <taxon>Micrococcales</taxon>
        <taxon>Micrococcaceae</taxon>
        <taxon>Kocuria</taxon>
    </lineage>
</organism>
<dbReference type="CDD" id="cd02696">
    <property type="entry name" value="MurNAc-LAA"/>
    <property type="match status" value="1"/>
</dbReference>
<dbReference type="Pfam" id="PF01471">
    <property type="entry name" value="PG_binding_1"/>
    <property type="match status" value="2"/>
</dbReference>
<keyword evidence="2" id="KW-0378">Hydrolase</keyword>
<dbReference type="AlphaFoldDB" id="B2GJE8"/>
<dbReference type="InterPro" id="IPR002477">
    <property type="entry name" value="Peptidoglycan-bd-like"/>
</dbReference>
<dbReference type="HOGENOM" id="CLU_049583_0_0_11"/>
<name>B2GJE8_KOCRD</name>
<dbReference type="GO" id="GO:0009253">
    <property type="term" value="P:peptidoglycan catabolic process"/>
    <property type="evidence" value="ECO:0007669"/>
    <property type="project" value="InterPro"/>
</dbReference>
<gene>
    <name evidence="2" type="ordered locus">KRH_23490</name>
</gene>
<dbReference type="EMBL" id="AP009152">
    <property type="protein sequence ID" value="BAG30696.1"/>
    <property type="molecule type" value="Genomic_DNA"/>
</dbReference>
<sequence length="411" mass="44006">MPHPTPGAALRHGMTDRRVAGLRERLVRAGADDAALSPDAATDPTVFDQRVDGAVRGFQQRKGLIVDGVVGPDTESALNDAQYALGDRPLSHQRDTPMHGDDVEELQNNLSLLGFYYGHLDGTFARQTEYAVKELQSSLGVPEDGVVGLDTLTGLARVSKKITTSKAFSLRDHRRLQSLHEALRGREVILVPSSGTSPTEPHGAPDSFGPEQDAITRDVALRAHDLLSTVGAVPVLVDPVLADPEAETAGQHGEATDRPCLSSYADAITAHPGALVLCLQCDWNTSPQAQGVATFYWGDPVTGQSYAPIGHAASDMVLRELVARTGAQDLGSHARQWSGLRTTGAAAAWVDLGYLSHEAEAAKLHDSTYRARLAEALLCGLQRMLVRTPESTATGTMSLADIQAYYRENHS</sequence>
<reference evidence="2 3" key="1">
    <citation type="journal article" date="2008" name="J. Bacteriol.">
        <title>Complete genome sequence of the soil actinomycete Kocuria rhizophila.</title>
        <authorList>
            <person name="Takarada H."/>
            <person name="Sekine M."/>
            <person name="Kosugi H."/>
            <person name="Matsuo Y."/>
            <person name="Fujisawa T."/>
            <person name="Omata S."/>
            <person name="Kishi E."/>
            <person name="Shimizu A."/>
            <person name="Tsukatani N."/>
            <person name="Tanikawa S."/>
            <person name="Fujita N."/>
            <person name="Harayama S."/>
        </authorList>
    </citation>
    <scope>NUCLEOTIDE SEQUENCE [LARGE SCALE GENOMIC DNA]</scope>
    <source>
        <strain evidence="3">ATCC 9341 / DSM 348 / NBRC 103217 / DC2201</strain>
    </source>
</reference>
<evidence type="ECO:0000313" key="3">
    <source>
        <dbReference type="Proteomes" id="UP000008838"/>
    </source>
</evidence>
<dbReference type="Pfam" id="PF01520">
    <property type="entry name" value="Amidase_3"/>
    <property type="match status" value="1"/>
</dbReference>
<evidence type="ECO:0000259" key="1">
    <source>
        <dbReference type="SMART" id="SM00646"/>
    </source>
</evidence>
<dbReference type="EC" id="3.5.1.28" evidence="2"/>
<dbReference type="Gene3D" id="1.10.101.10">
    <property type="entry name" value="PGBD-like superfamily/PGBD"/>
    <property type="match status" value="2"/>
</dbReference>
<protein>
    <submittedName>
        <fullName evidence="2">Putative N-acetylmuramoyl-L-alanine amidase</fullName>
        <ecNumber evidence="2">3.5.1.28</ecNumber>
    </submittedName>
</protein>
<dbReference type="SUPFAM" id="SSF53187">
    <property type="entry name" value="Zn-dependent exopeptidases"/>
    <property type="match status" value="1"/>
</dbReference>
<feature type="domain" description="MurNAc-LAA" evidence="1">
    <location>
        <begin position="262"/>
        <end position="382"/>
    </location>
</feature>
<proteinExistence type="predicted"/>
<dbReference type="eggNOG" id="COG0860">
    <property type="taxonomic scope" value="Bacteria"/>
</dbReference>
<dbReference type="GO" id="GO:0008745">
    <property type="term" value="F:N-acetylmuramoyl-L-alanine amidase activity"/>
    <property type="evidence" value="ECO:0007669"/>
    <property type="project" value="UniProtKB-EC"/>
</dbReference>
<dbReference type="Proteomes" id="UP000008838">
    <property type="component" value="Chromosome"/>
</dbReference>
<accession>B2GJE8</accession>